<feature type="domain" description="RecX third three-helical" evidence="7">
    <location>
        <begin position="154"/>
        <end position="201"/>
    </location>
</feature>
<dbReference type="InterPro" id="IPR053925">
    <property type="entry name" value="RecX_HTH_3rd"/>
</dbReference>
<dbReference type="Proteomes" id="UP000049127">
    <property type="component" value="Unassembled WGS sequence"/>
</dbReference>
<dbReference type="Gene3D" id="1.10.10.10">
    <property type="entry name" value="Winged helix-like DNA-binding domain superfamily/Winged helix DNA-binding domain"/>
    <property type="match status" value="3"/>
</dbReference>
<comment type="similarity">
    <text evidence="2 5">Belongs to the RecX family.</text>
</comment>
<evidence type="ECO:0000256" key="5">
    <source>
        <dbReference type="HAMAP-Rule" id="MF_01114"/>
    </source>
</evidence>
<feature type="domain" description="RecX first three-helical" evidence="8">
    <location>
        <begin position="62"/>
        <end position="100"/>
    </location>
</feature>
<reference evidence="9 10" key="1">
    <citation type="submission" date="2015-01" db="EMBL/GenBank/DDBJ databases">
        <authorList>
            <person name="Aslett A.Martin."/>
            <person name="De Silva Nishadi"/>
        </authorList>
    </citation>
    <scope>NUCLEOTIDE SEQUENCE [LARGE SCALE GENOMIC DNA]</scope>
    <source>
        <strain evidence="9 10">R28058</strain>
    </source>
</reference>
<evidence type="ECO:0000256" key="2">
    <source>
        <dbReference type="ARBA" id="ARBA00009695"/>
    </source>
</evidence>
<name>A0A0C7QNI4_PARSO</name>
<dbReference type="RefSeq" id="WP_055341131.1">
    <property type="nucleotide sequence ID" value="NZ_CEKZ01000003.1"/>
</dbReference>
<dbReference type="Pfam" id="PF21981">
    <property type="entry name" value="RecX_HTH3"/>
    <property type="match status" value="1"/>
</dbReference>
<evidence type="ECO:0000256" key="1">
    <source>
        <dbReference type="ARBA" id="ARBA00004496"/>
    </source>
</evidence>
<dbReference type="InterPro" id="IPR053926">
    <property type="entry name" value="RecX_HTH_1st"/>
</dbReference>
<keyword evidence="4 5" id="KW-0963">Cytoplasm</keyword>
<comment type="function">
    <text evidence="5">Modulates RecA activity.</text>
</comment>
<dbReference type="InterPro" id="IPR036388">
    <property type="entry name" value="WH-like_DNA-bd_sf"/>
</dbReference>
<gene>
    <name evidence="5 9" type="primary">recX</name>
    <name evidence="9" type="ORF">R28058_00791</name>
</gene>
<dbReference type="InterPro" id="IPR053924">
    <property type="entry name" value="RecX_HTH_2nd"/>
</dbReference>
<dbReference type="PANTHER" id="PTHR33602:SF1">
    <property type="entry name" value="REGULATORY PROTEIN RECX FAMILY PROTEIN"/>
    <property type="match status" value="1"/>
</dbReference>
<evidence type="ECO:0000256" key="4">
    <source>
        <dbReference type="ARBA" id="ARBA00022490"/>
    </source>
</evidence>
<feature type="domain" description="RecX second three-helical" evidence="6">
    <location>
        <begin position="107"/>
        <end position="147"/>
    </location>
</feature>
<evidence type="ECO:0000313" key="9">
    <source>
        <dbReference type="EMBL" id="CEQ02302.1"/>
    </source>
</evidence>
<dbReference type="HAMAP" id="MF_01114">
    <property type="entry name" value="RecX"/>
    <property type="match status" value="1"/>
</dbReference>
<evidence type="ECO:0000259" key="8">
    <source>
        <dbReference type="Pfam" id="PF21982"/>
    </source>
</evidence>
<dbReference type="GO" id="GO:0005737">
    <property type="term" value="C:cytoplasm"/>
    <property type="evidence" value="ECO:0007669"/>
    <property type="project" value="UniProtKB-SubCell"/>
</dbReference>
<dbReference type="Pfam" id="PF02631">
    <property type="entry name" value="RecX_HTH2"/>
    <property type="match status" value="1"/>
</dbReference>
<dbReference type="NCBIfam" id="NF001058">
    <property type="entry name" value="PRK00117.4-1"/>
    <property type="match status" value="1"/>
</dbReference>
<dbReference type="Pfam" id="PF21982">
    <property type="entry name" value="RecX_HTH1"/>
    <property type="match status" value="1"/>
</dbReference>
<accession>A0A0C7QNI4</accession>
<dbReference type="EMBL" id="CEKZ01000003">
    <property type="protein sequence ID" value="CEQ02302.1"/>
    <property type="molecule type" value="Genomic_DNA"/>
</dbReference>
<dbReference type="OrthoDB" id="5421057at2"/>
<evidence type="ECO:0000259" key="7">
    <source>
        <dbReference type="Pfam" id="PF21981"/>
    </source>
</evidence>
<evidence type="ECO:0000256" key="3">
    <source>
        <dbReference type="ARBA" id="ARBA00018111"/>
    </source>
</evidence>
<dbReference type="GO" id="GO:0006282">
    <property type="term" value="P:regulation of DNA repair"/>
    <property type="evidence" value="ECO:0007669"/>
    <property type="project" value="UniProtKB-UniRule"/>
</dbReference>
<sequence length="213" mass="25138">MAIITKIEAQKKKEDRVNIYLNEQFFMGIYKELVFTLNLKKGMEIDEETLRGMLHDEMYIKAKNKALNILSKAPQSEKNIKNKLSNDFDEDVIEEVLVFLRKYNFVDDEDLAQRITNTNLSVNKCGKNKIRQNLYNKGIDRSTIDSVISDIDSDVEFENAMHLAKKRYERVKNEDRNKIYQKISQHLAYKGFSYDIIKRVLNKLLKFDESDYC</sequence>
<protein>
    <recommendedName>
        <fullName evidence="3 5">Regulatory protein RecX</fullName>
    </recommendedName>
</protein>
<evidence type="ECO:0000259" key="6">
    <source>
        <dbReference type="Pfam" id="PF02631"/>
    </source>
</evidence>
<comment type="subcellular location">
    <subcellularLocation>
        <location evidence="1 5">Cytoplasm</location>
    </subcellularLocation>
</comment>
<evidence type="ECO:0000313" key="10">
    <source>
        <dbReference type="Proteomes" id="UP000049127"/>
    </source>
</evidence>
<proteinExistence type="inferred from homology"/>
<organism evidence="9 10">
    <name type="scientific">Paraclostridium sordellii</name>
    <name type="common">Clostridium sordellii</name>
    <dbReference type="NCBI Taxonomy" id="1505"/>
    <lineage>
        <taxon>Bacteria</taxon>
        <taxon>Bacillati</taxon>
        <taxon>Bacillota</taxon>
        <taxon>Clostridia</taxon>
        <taxon>Peptostreptococcales</taxon>
        <taxon>Peptostreptococcaceae</taxon>
        <taxon>Paraclostridium</taxon>
    </lineage>
</organism>
<dbReference type="InterPro" id="IPR003783">
    <property type="entry name" value="Regulatory_RecX"/>
</dbReference>
<dbReference type="PANTHER" id="PTHR33602">
    <property type="entry name" value="REGULATORY PROTEIN RECX FAMILY PROTEIN"/>
    <property type="match status" value="1"/>
</dbReference>
<dbReference type="AlphaFoldDB" id="A0A0C7QNI4"/>